<reference evidence="1" key="2">
    <citation type="submission" date="2018-05" db="EMBL/GenBank/DDBJ databases">
        <title>OpunRS2 (Oryza punctata Reference Sequence Version 2).</title>
        <authorList>
            <person name="Zhang J."/>
            <person name="Kudrna D."/>
            <person name="Lee S."/>
            <person name="Talag J."/>
            <person name="Welchert J."/>
            <person name="Wing R.A."/>
        </authorList>
    </citation>
    <scope>NUCLEOTIDE SEQUENCE [LARGE SCALE GENOMIC DNA]</scope>
</reference>
<organism evidence="1">
    <name type="scientific">Oryza punctata</name>
    <name type="common">Red rice</name>
    <dbReference type="NCBI Taxonomy" id="4537"/>
    <lineage>
        <taxon>Eukaryota</taxon>
        <taxon>Viridiplantae</taxon>
        <taxon>Streptophyta</taxon>
        <taxon>Embryophyta</taxon>
        <taxon>Tracheophyta</taxon>
        <taxon>Spermatophyta</taxon>
        <taxon>Magnoliopsida</taxon>
        <taxon>Liliopsida</taxon>
        <taxon>Poales</taxon>
        <taxon>Poaceae</taxon>
        <taxon>BOP clade</taxon>
        <taxon>Oryzoideae</taxon>
        <taxon>Oryzeae</taxon>
        <taxon>Oryzinae</taxon>
        <taxon>Oryza</taxon>
    </lineage>
</organism>
<proteinExistence type="predicted"/>
<reference evidence="1" key="1">
    <citation type="submission" date="2015-04" db="UniProtKB">
        <authorList>
            <consortium name="EnsemblPlants"/>
        </authorList>
    </citation>
    <scope>IDENTIFICATION</scope>
</reference>
<evidence type="ECO:0000313" key="1">
    <source>
        <dbReference type="EnsemblPlants" id="OPUNC04G02330.1"/>
    </source>
</evidence>
<accession>A0A0E0KMP9</accession>
<dbReference type="Proteomes" id="UP000026962">
    <property type="component" value="Chromosome 4"/>
</dbReference>
<keyword evidence="2" id="KW-1185">Reference proteome</keyword>
<dbReference type="AlphaFoldDB" id="A0A0E0KMP9"/>
<dbReference type="EnsemblPlants" id="OPUNC04G02330.1">
    <property type="protein sequence ID" value="OPUNC04G02330.1"/>
    <property type="gene ID" value="OPUNC04G02330"/>
</dbReference>
<dbReference type="Gramene" id="OPUNC04G02330.1">
    <property type="protein sequence ID" value="OPUNC04G02330.1"/>
    <property type="gene ID" value="OPUNC04G02330"/>
</dbReference>
<dbReference type="HOGENOM" id="CLU_2458643_0_0_1"/>
<name>A0A0E0KMP9_ORYPU</name>
<protein>
    <submittedName>
        <fullName evidence="1">Uncharacterized protein</fullName>
    </submittedName>
</protein>
<evidence type="ECO:0000313" key="2">
    <source>
        <dbReference type="Proteomes" id="UP000026962"/>
    </source>
</evidence>
<sequence>MQKSFDSLTTTRSISSGLRVVVTNVRWVLGGVEELRDSGSPRYGNAAVADPVMATSGQQRDPAEFICAQPDIKAQPTQDGKNSVVGSMQ</sequence>